<organism evidence="1 2">
    <name type="scientific">Smallanthus sonchifolius</name>
    <dbReference type="NCBI Taxonomy" id="185202"/>
    <lineage>
        <taxon>Eukaryota</taxon>
        <taxon>Viridiplantae</taxon>
        <taxon>Streptophyta</taxon>
        <taxon>Embryophyta</taxon>
        <taxon>Tracheophyta</taxon>
        <taxon>Spermatophyta</taxon>
        <taxon>Magnoliopsida</taxon>
        <taxon>eudicotyledons</taxon>
        <taxon>Gunneridae</taxon>
        <taxon>Pentapetalae</taxon>
        <taxon>asterids</taxon>
        <taxon>campanulids</taxon>
        <taxon>Asterales</taxon>
        <taxon>Asteraceae</taxon>
        <taxon>Asteroideae</taxon>
        <taxon>Heliantheae alliance</taxon>
        <taxon>Millerieae</taxon>
        <taxon>Smallanthus</taxon>
    </lineage>
</organism>
<evidence type="ECO:0000313" key="1">
    <source>
        <dbReference type="EMBL" id="KAI3687640.1"/>
    </source>
</evidence>
<reference evidence="2" key="1">
    <citation type="journal article" date="2022" name="Mol. Ecol. Resour.">
        <title>The genomes of chicory, endive, great burdock and yacon provide insights into Asteraceae palaeo-polyploidization history and plant inulin production.</title>
        <authorList>
            <person name="Fan W."/>
            <person name="Wang S."/>
            <person name="Wang H."/>
            <person name="Wang A."/>
            <person name="Jiang F."/>
            <person name="Liu H."/>
            <person name="Zhao H."/>
            <person name="Xu D."/>
            <person name="Zhang Y."/>
        </authorList>
    </citation>
    <scope>NUCLEOTIDE SEQUENCE [LARGE SCALE GENOMIC DNA]</scope>
    <source>
        <strain evidence="2">cv. Yunnan</strain>
    </source>
</reference>
<proteinExistence type="predicted"/>
<accession>A0ACB8YUE7</accession>
<dbReference type="EMBL" id="CM042044">
    <property type="protein sequence ID" value="KAI3687640.1"/>
    <property type="molecule type" value="Genomic_DNA"/>
</dbReference>
<protein>
    <submittedName>
        <fullName evidence="1">Uncharacterized protein</fullName>
    </submittedName>
</protein>
<sequence length="113" mass="12902">MIPWQDFTNPRCTGFLGTSLSNEKSEARISNAPAYLNTISSFEHSEIIARSLDGLSIESGDDLREVLKVSMFTSLESEMQRLEEIVNGKRIYMTYIIFNIQQCNIPDFNIDML</sequence>
<gene>
    <name evidence="1" type="ORF">L1987_81340</name>
</gene>
<reference evidence="1 2" key="2">
    <citation type="journal article" date="2022" name="Mol. Ecol. Resour.">
        <title>The genomes of chicory, endive, great burdock and yacon provide insights into Asteraceae paleo-polyploidization history and plant inulin production.</title>
        <authorList>
            <person name="Fan W."/>
            <person name="Wang S."/>
            <person name="Wang H."/>
            <person name="Wang A."/>
            <person name="Jiang F."/>
            <person name="Liu H."/>
            <person name="Zhao H."/>
            <person name="Xu D."/>
            <person name="Zhang Y."/>
        </authorList>
    </citation>
    <scope>NUCLEOTIDE SEQUENCE [LARGE SCALE GENOMIC DNA]</scope>
    <source>
        <strain evidence="2">cv. Yunnan</strain>
        <tissue evidence="1">Leaves</tissue>
    </source>
</reference>
<keyword evidence="2" id="KW-1185">Reference proteome</keyword>
<comment type="caution">
    <text evidence="1">The sequence shown here is derived from an EMBL/GenBank/DDBJ whole genome shotgun (WGS) entry which is preliminary data.</text>
</comment>
<evidence type="ECO:0000313" key="2">
    <source>
        <dbReference type="Proteomes" id="UP001056120"/>
    </source>
</evidence>
<name>A0ACB8YUE7_9ASTR</name>
<dbReference type="Proteomes" id="UP001056120">
    <property type="component" value="Linkage Group LG27"/>
</dbReference>